<dbReference type="Pfam" id="PF03837">
    <property type="entry name" value="RecT"/>
    <property type="match status" value="1"/>
</dbReference>
<dbReference type="InterPro" id="IPR004590">
    <property type="entry name" value="ssDNA_annealing_RecT"/>
</dbReference>
<dbReference type="EMBL" id="MT144783">
    <property type="protein sequence ID" value="QJH99338.1"/>
    <property type="molecule type" value="Genomic_DNA"/>
</dbReference>
<dbReference type="InterPro" id="IPR018330">
    <property type="entry name" value="RecT_fam"/>
</dbReference>
<gene>
    <name evidence="2" type="ORF">TM448B01563_0006</name>
</gene>
<dbReference type="GO" id="GO:0003677">
    <property type="term" value="F:DNA binding"/>
    <property type="evidence" value="ECO:0007669"/>
    <property type="project" value="InterPro"/>
</dbReference>
<reference evidence="2" key="1">
    <citation type="submission" date="2020-03" db="EMBL/GenBank/DDBJ databases">
        <title>The deep terrestrial virosphere.</title>
        <authorList>
            <person name="Holmfeldt K."/>
            <person name="Nilsson E."/>
            <person name="Simone D."/>
            <person name="Lopez-Fernandez M."/>
            <person name="Wu X."/>
            <person name="de Brujin I."/>
            <person name="Lundin D."/>
            <person name="Andersson A."/>
            <person name="Bertilsson S."/>
            <person name="Dopson M."/>
        </authorList>
    </citation>
    <scope>NUCLEOTIDE SEQUENCE</scope>
    <source>
        <strain evidence="2">TM448B01563</strain>
    </source>
</reference>
<dbReference type="GO" id="GO:0006259">
    <property type="term" value="P:DNA metabolic process"/>
    <property type="evidence" value="ECO:0007669"/>
    <property type="project" value="InterPro"/>
</dbReference>
<evidence type="ECO:0000256" key="1">
    <source>
        <dbReference type="SAM" id="MobiDB-lite"/>
    </source>
</evidence>
<sequence>MPNKEALELLKKRETNIRAILPSYIDPERFIKSAQLAIYNNSELKYCTPESIVTAVYNAAELGLDFTPAKRQAYLIKFKDKAVFIPGYGGLIELACREGAAEMIDAHIVFANDDFKIQFGSDPKIHHIPSLEENPGEILGAYAIAFLANGRFKPEWMTLKELKKVRQASACPDSPAYKNWLDEMYRKAPIRRLFKTLQTSAPKLEKALEYDNQQYDLTLLDETQAGEYKKPPKDEKELAENLKQKQSVGGAGAGKKSGVPPVGMAGDEADGMVGTPSASPSPESIPDFATMEMRKLIAQSVASYKGGAMAFAKMLKRDFNLENITNIRYEDAIELMRRVGIADSVIKQFEPVKTE</sequence>
<evidence type="ECO:0000313" key="2">
    <source>
        <dbReference type="EMBL" id="QJH99338.1"/>
    </source>
</evidence>
<proteinExistence type="predicted"/>
<accession>A0A6M3XNA6</accession>
<feature type="compositionally biased region" description="Basic and acidic residues" evidence="1">
    <location>
        <begin position="227"/>
        <end position="243"/>
    </location>
</feature>
<protein>
    <submittedName>
        <fullName evidence="2">Putative DNA recombination protein</fullName>
    </submittedName>
</protein>
<name>A0A6M3XNA6_9ZZZZ</name>
<feature type="region of interest" description="Disordered" evidence="1">
    <location>
        <begin position="223"/>
        <end position="282"/>
    </location>
</feature>
<dbReference type="AlphaFoldDB" id="A0A6M3XNA6"/>
<dbReference type="NCBIfam" id="TIGR00616">
    <property type="entry name" value="rect"/>
    <property type="match status" value="1"/>
</dbReference>
<organism evidence="2">
    <name type="scientific">viral metagenome</name>
    <dbReference type="NCBI Taxonomy" id="1070528"/>
    <lineage>
        <taxon>unclassified sequences</taxon>
        <taxon>metagenomes</taxon>
        <taxon>organismal metagenomes</taxon>
    </lineage>
</organism>